<keyword evidence="2" id="KW-1185">Reference proteome</keyword>
<name>A0A6P2DCS8_9BACT</name>
<protein>
    <submittedName>
        <fullName evidence="1">HtrA protease/chaperone protein</fullName>
    </submittedName>
</protein>
<dbReference type="GO" id="GO:0006508">
    <property type="term" value="P:proteolysis"/>
    <property type="evidence" value="ECO:0007669"/>
    <property type="project" value="UniProtKB-KW"/>
</dbReference>
<accession>A0A6P2DCS8</accession>
<dbReference type="AlphaFoldDB" id="A0A6P2DCS8"/>
<keyword evidence="1" id="KW-0378">Hydrolase</keyword>
<organism evidence="1 2">
    <name type="scientific">Gemmata massiliana</name>
    <dbReference type="NCBI Taxonomy" id="1210884"/>
    <lineage>
        <taxon>Bacteria</taxon>
        <taxon>Pseudomonadati</taxon>
        <taxon>Planctomycetota</taxon>
        <taxon>Planctomycetia</taxon>
        <taxon>Gemmatales</taxon>
        <taxon>Gemmataceae</taxon>
        <taxon>Gemmata</taxon>
    </lineage>
</organism>
<reference evidence="1 2" key="1">
    <citation type="submission" date="2019-05" db="EMBL/GenBank/DDBJ databases">
        <authorList>
            <consortium name="Science for Life Laboratories"/>
        </authorList>
    </citation>
    <scope>NUCLEOTIDE SEQUENCE [LARGE SCALE GENOMIC DNA]</scope>
    <source>
        <strain evidence="1">Soil9</strain>
    </source>
</reference>
<evidence type="ECO:0000313" key="2">
    <source>
        <dbReference type="Proteomes" id="UP000464178"/>
    </source>
</evidence>
<dbReference type="RefSeq" id="WP_162671519.1">
    <property type="nucleotide sequence ID" value="NZ_LR593886.1"/>
</dbReference>
<dbReference type="GO" id="GO:0008233">
    <property type="term" value="F:peptidase activity"/>
    <property type="evidence" value="ECO:0007669"/>
    <property type="project" value="UniProtKB-KW"/>
</dbReference>
<evidence type="ECO:0000313" key="1">
    <source>
        <dbReference type="EMBL" id="VTR98187.1"/>
    </source>
</evidence>
<dbReference type="EMBL" id="LR593886">
    <property type="protein sequence ID" value="VTR98187.1"/>
    <property type="molecule type" value="Genomic_DNA"/>
</dbReference>
<gene>
    <name evidence="1" type="ORF">SOIL9_03580</name>
</gene>
<proteinExistence type="predicted"/>
<dbReference type="KEGG" id="gms:SOIL9_03580"/>
<sequence>MASFDDEAPDPLGPARPLLVAANRLAARAAGTGDFAGSYALLACAVRLTRRVRGLSEVADFRLERATDEAENESAPEAQNEALRDAIEALLGDAESPDEALPTDPLAAAQTLIGRAIAIGAPAYNTGDHQGCFDVYSCTARIVLATVAQLPEPASAQLRDALAKCRELSDSDAQAWAMRHAFDAIGELGGAGGDITPRQVLALISMAISIGAPAFNAGDHRGCYEVYACTARLLVNSPAAPNNVKTTLRTALTDASTVLNVTRQAWIMREALDGLLGAEAEERGP</sequence>
<dbReference type="Proteomes" id="UP000464178">
    <property type="component" value="Chromosome"/>
</dbReference>
<keyword evidence="1" id="KW-0645">Protease</keyword>